<evidence type="ECO:0000313" key="1">
    <source>
        <dbReference type="EMBL" id="CCF85520.1"/>
    </source>
</evidence>
<dbReference type="Proteomes" id="UP000004221">
    <property type="component" value="Unassembled WGS sequence"/>
</dbReference>
<reference evidence="1 2" key="1">
    <citation type="journal article" date="2012" name="ISME J.">
        <title>Nitrification expanded: discovery, physiology and genomics of a nitrite-oxidizing bacterium from the phylum Chloroflexi.</title>
        <authorList>
            <person name="Sorokin D.Y."/>
            <person name="Lucker S."/>
            <person name="Vejmelkova D."/>
            <person name="Kostrikina N.A."/>
            <person name="Kleerebezem R."/>
            <person name="Rijpstra W.I."/>
            <person name="Damste J.S."/>
            <person name="Le Paslier D."/>
            <person name="Muyzer G."/>
            <person name="Wagner M."/>
            <person name="van Loosdrecht M.C."/>
            <person name="Daims H."/>
        </authorList>
    </citation>
    <scope>NUCLEOTIDE SEQUENCE [LARGE SCALE GENOMIC DNA]</scope>
    <source>
        <strain evidence="2">none</strain>
    </source>
</reference>
<name>I4ELF8_9BACT</name>
<comment type="caution">
    <text evidence="1">The sequence shown here is derived from an EMBL/GenBank/DDBJ whole genome shotgun (WGS) entry which is preliminary data.</text>
</comment>
<dbReference type="RefSeq" id="WP_008480484.1">
    <property type="nucleotide sequence ID" value="NZ_CAGS01000457.1"/>
</dbReference>
<dbReference type="AlphaFoldDB" id="I4ELF8"/>
<keyword evidence="2" id="KW-1185">Reference proteome</keyword>
<gene>
    <name evidence="1" type="ORF">NITHO_510001</name>
</gene>
<organism evidence="1 2">
    <name type="scientific">Nitrolancea hollandica Lb</name>
    <dbReference type="NCBI Taxonomy" id="1129897"/>
    <lineage>
        <taxon>Bacteria</taxon>
        <taxon>Pseudomonadati</taxon>
        <taxon>Thermomicrobiota</taxon>
        <taxon>Thermomicrobia</taxon>
        <taxon>Sphaerobacterales</taxon>
        <taxon>Sphaerobacterineae</taxon>
        <taxon>Sphaerobacteraceae</taxon>
        <taxon>Nitrolancea</taxon>
    </lineage>
</organism>
<dbReference type="EMBL" id="CAGS01000457">
    <property type="protein sequence ID" value="CCF85520.1"/>
    <property type="molecule type" value="Genomic_DNA"/>
</dbReference>
<accession>I4ELF8</accession>
<protein>
    <submittedName>
        <fullName evidence="1">Uncharacterized protein</fullName>
    </submittedName>
</protein>
<evidence type="ECO:0000313" key="2">
    <source>
        <dbReference type="Proteomes" id="UP000004221"/>
    </source>
</evidence>
<sequence>MSLELAMVIEGIVEQRIRFTIEPTNDNLWQVALVFHRDEQDSDLLSSTVFDSEDEAFAYTYREVLTHLVNRDPEDFMGLGISWHVSIHDDTPREHIDLARRIASGFLAWLSDRLYELELQFLRETGIPMSWGVLDYEIGEITGIPTERPCGDGE</sequence>
<proteinExistence type="predicted"/>